<dbReference type="PIRSF" id="PIRSF006076">
    <property type="entry name" value="OM_assembly_OMP85"/>
    <property type="match status" value="1"/>
</dbReference>
<keyword evidence="5 8" id="KW-0677">Repeat</keyword>
<feature type="domain" description="POTRA" evidence="10">
    <location>
        <begin position="100"/>
        <end position="177"/>
    </location>
</feature>
<dbReference type="Proteomes" id="UP000199344">
    <property type="component" value="Unassembled WGS sequence"/>
</dbReference>
<dbReference type="OrthoDB" id="9803054at2"/>
<dbReference type="PANTHER" id="PTHR12815">
    <property type="entry name" value="SORTING AND ASSEMBLY MACHINERY SAMM50 PROTEIN FAMILY MEMBER"/>
    <property type="match status" value="1"/>
</dbReference>
<organism evidence="11 12">
    <name type="scientific">Paracoccus isoporae</name>
    <dbReference type="NCBI Taxonomy" id="591205"/>
    <lineage>
        <taxon>Bacteria</taxon>
        <taxon>Pseudomonadati</taxon>
        <taxon>Pseudomonadota</taxon>
        <taxon>Alphaproteobacteria</taxon>
        <taxon>Rhodobacterales</taxon>
        <taxon>Paracoccaceae</taxon>
        <taxon>Paracoccus</taxon>
    </lineage>
</organism>
<feature type="signal peptide" evidence="8">
    <location>
        <begin position="1"/>
        <end position="31"/>
    </location>
</feature>
<keyword evidence="6 8" id="KW-0472">Membrane</keyword>
<comment type="similarity">
    <text evidence="8">Belongs to the BamA family.</text>
</comment>
<sequence precursor="true">MNFKRSTCAVALLAGLAGAVPAVITPAPAYAYVFTQVRIEGNERIEPETILSYANITRGVEVSAGEVNDALQRIQNSGLFETVEVVPQGGTLVIRVREWPTINQIAFEGNRRIDDEQLAGIAQSESRRVYSPSLAERDAANIAQAYSAQGRLAARVSPRIIPREGNRVDLVFEVREGDVTEIERVGFTGNRAFSDRRLRNVLATKQAGLLRSFIQSDTYNPERLQLDENLLTDFYRSQGFADFTVQGVAPELTRERDAYFVTYAISEGPRYRFGDVTTISEIPGVDAAPFQAQNQVRRGSYYTPESVDLTIRRMETVALQQGLDFVSIEPRITRNQRNQTLDLTFALTRGPRVFVERIDIEGNTTTLDEVIRRQFNTVEGDPFNPREIRNSAERIRALGYFVDAQVETREGSSAQQVIVDVNVEEQPTGTLEFGGSYGASSGIGLSAGLSERNFLGRGQEVGLSISTTKGSRSGSFNFVEPYFLTRDLRFSFSGWYRETDQDNAKYDTRSVGFQTGIEFPISAASRLDVHYRLSKDSIYDVDPIEVDPDTGELVGSSPILVREESGLFSSALGYRYDYDSRRVGLNPRTATKLSFTQDFAGLGGDVQSVTSVLTAGVESNAWRENITLRAEFEAGAVHMLDDQNSRVIERFGGQRVRGFEVNGIGPRDLQAPNEDALGGNYFWVARAEAQFPIGLPEEYGLTGGVFADVGSVWGLDDTAGANGVTVDDSMHPRAAVGLSLFWTTPIGPLRMNFAKAIEKQDYDEEQSFDLTISTRF</sequence>
<dbReference type="InterPro" id="IPR039910">
    <property type="entry name" value="D15-like"/>
</dbReference>
<proteinExistence type="inferred from homology"/>
<comment type="function">
    <text evidence="8">Part of the outer membrane protein assembly complex, which is involved in assembly and insertion of beta-barrel proteins into the outer membrane.</text>
</comment>
<evidence type="ECO:0000256" key="6">
    <source>
        <dbReference type="ARBA" id="ARBA00023136"/>
    </source>
</evidence>
<keyword evidence="3 8" id="KW-0812">Transmembrane</keyword>
<dbReference type="HAMAP" id="MF_01430">
    <property type="entry name" value="OM_assembly_BamA"/>
    <property type="match status" value="1"/>
</dbReference>
<evidence type="ECO:0000259" key="10">
    <source>
        <dbReference type="PROSITE" id="PS51779"/>
    </source>
</evidence>
<keyword evidence="2 8" id="KW-1134">Transmembrane beta strand</keyword>
<dbReference type="GO" id="GO:0043165">
    <property type="term" value="P:Gram-negative-bacterium-type cell outer membrane assembly"/>
    <property type="evidence" value="ECO:0007669"/>
    <property type="project" value="UniProtKB-UniRule"/>
</dbReference>
<reference evidence="11 12" key="1">
    <citation type="submission" date="2016-10" db="EMBL/GenBank/DDBJ databases">
        <authorList>
            <person name="de Groot N.N."/>
        </authorList>
    </citation>
    <scope>NUCLEOTIDE SEQUENCE [LARGE SCALE GENOMIC DNA]</scope>
    <source>
        <strain evidence="11 12">DSM 22220</strain>
    </source>
</reference>
<evidence type="ECO:0000256" key="1">
    <source>
        <dbReference type="ARBA" id="ARBA00004370"/>
    </source>
</evidence>
<dbReference type="InterPro" id="IPR010827">
    <property type="entry name" value="BamA/TamA_POTRA"/>
</dbReference>
<gene>
    <name evidence="8" type="primary">bamA</name>
    <name evidence="11" type="ORF">SAMN05421538_105102</name>
</gene>
<dbReference type="InterPro" id="IPR034746">
    <property type="entry name" value="POTRA"/>
</dbReference>
<evidence type="ECO:0000256" key="3">
    <source>
        <dbReference type="ARBA" id="ARBA00022692"/>
    </source>
</evidence>
<keyword evidence="7 8" id="KW-0998">Cell outer membrane</keyword>
<dbReference type="PROSITE" id="PS51779">
    <property type="entry name" value="POTRA"/>
    <property type="match status" value="3"/>
</dbReference>
<dbReference type="GO" id="GO:0009279">
    <property type="term" value="C:cell outer membrane"/>
    <property type="evidence" value="ECO:0007669"/>
    <property type="project" value="UniProtKB-SubCell"/>
</dbReference>
<feature type="chain" id="PRO_5011803748" description="Outer membrane protein assembly factor BamA" evidence="8">
    <location>
        <begin position="32"/>
        <end position="776"/>
    </location>
</feature>
<evidence type="ECO:0000313" key="11">
    <source>
        <dbReference type="EMBL" id="SDE26625.1"/>
    </source>
</evidence>
<dbReference type="AlphaFoldDB" id="A0A1G7BK12"/>
<evidence type="ECO:0000256" key="9">
    <source>
        <dbReference type="NCBIfam" id="TIGR03303"/>
    </source>
</evidence>
<dbReference type="Pfam" id="PF07244">
    <property type="entry name" value="POTRA"/>
    <property type="match status" value="4"/>
</dbReference>
<keyword evidence="12" id="KW-1185">Reference proteome</keyword>
<name>A0A1G7BK12_9RHOB</name>
<dbReference type="NCBIfam" id="TIGR03303">
    <property type="entry name" value="OM_YaeT"/>
    <property type="match status" value="1"/>
</dbReference>
<dbReference type="STRING" id="591205.SAMN05421538_105102"/>
<evidence type="ECO:0000256" key="8">
    <source>
        <dbReference type="HAMAP-Rule" id="MF_01430"/>
    </source>
</evidence>
<dbReference type="PANTHER" id="PTHR12815:SF23">
    <property type="entry name" value="OUTER MEMBRANE PROTEIN ASSEMBLY FACTOR BAMA"/>
    <property type="match status" value="1"/>
</dbReference>
<dbReference type="InterPro" id="IPR023707">
    <property type="entry name" value="OM_assembly_BamA"/>
</dbReference>
<protein>
    <recommendedName>
        <fullName evidence="8 9">Outer membrane protein assembly factor BamA</fullName>
    </recommendedName>
</protein>
<dbReference type="Gene3D" id="2.40.160.50">
    <property type="entry name" value="membrane protein fhac: a member of the omp85/tpsb transporter family"/>
    <property type="match status" value="1"/>
</dbReference>
<comment type="subcellular location">
    <subcellularLocation>
        <location evidence="8">Cell outer membrane</location>
    </subcellularLocation>
    <subcellularLocation>
        <location evidence="1">Membrane</location>
    </subcellularLocation>
</comment>
<feature type="domain" description="POTRA" evidence="10">
    <location>
        <begin position="32"/>
        <end position="99"/>
    </location>
</feature>
<dbReference type="Pfam" id="PF01103">
    <property type="entry name" value="Omp85"/>
    <property type="match status" value="1"/>
</dbReference>
<dbReference type="InterPro" id="IPR000184">
    <property type="entry name" value="Bac_surfAg_D15"/>
</dbReference>
<dbReference type="Gene3D" id="3.10.20.310">
    <property type="entry name" value="membrane protein fhac"/>
    <property type="match status" value="5"/>
</dbReference>
<evidence type="ECO:0000313" key="12">
    <source>
        <dbReference type="Proteomes" id="UP000199344"/>
    </source>
</evidence>
<evidence type="ECO:0000256" key="5">
    <source>
        <dbReference type="ARBA" id="ARBA00022737"/>
    </source>
</evidence>
<keyword evidence="4 8" id="KW-0732">Signal</keyword>
<accession>A0A1G7BK12</accession>
<comment type="subunit">
    <text evidence="8">Part of the Bam complex.</text>
</comment>
<dbReference type="EMBL" id="FNAH01000005">
    <property type="protein sequence ID" value="SDE26625.1"/>
    <property type="molecule type" value="Genomic_DNA"/>
</dbReference>
<evidence type="ECO:0000256" key="4">
    <source>
        <dbReference type="ARBA" id="ARBA00022729"/>
    </source>
</evidence>
<feature type="domain" description="POTRA" evidence="10">
    <location>
        <begin position="353"/>
        <end position="426"/>
    </location>
</feature>
<dbReference type="GO" id="GO:0051205">
    <property type="term" value="P:protein insertion into membrane"/>
    <property type="evidence" value="ECO:0007669"/>
    <property type="project" value="UniProtKB-UniRule"/>
</dbReference>
<evidence type="ECO:0000256" key="7">
    <source>
        <dbReference type="ARBA" id="ARBA00023237"/>
    </source>
</evidence>
<evidence type="ECO:0000256" key="2">
    <source>
        <dbReference type="ARBA" id="ARBA00022452"/>
    </source>
</evidence>
<dbReference type="RefSeq" id="WP_090523369.1">
    <property type="nucleotide sequence ID" value="NZ_FNAH01000005.1"/>
</dbReference>